<name>A0A520KGU3_9CREN</name>
<evidence type="ECO:0000313" key="7">
    <source>
        <dbReference type="Proteomes" id="UP000316080"/>
    </source>
</evidence>
<dbReference type="EMBL" id="QNVI01000065">
    <property type="protein sequence ID" value="TDA37726.1"/>
    <property type="molecule type" value="Genomic_DNA"/>
</dbReference>
<dbReference type="Gene3D" id="3.40.50.1010">
    <property type="entry name" value="5'-nuclease"/>
    <property type="match status" value="1"/>
</dbReference>
<evidence type="ECO:0000259" key="4">
    <source>
        <dbReference type="SMART" id="SM00670"/>
    </source>
</evidence>
<dbReference type="InterPro" id="IPR039907">
    <property type="entry name" value="NOB1"/>
</dbReference>
<dbReference type="GO" id="GO:0046872">
    <property type="term" value="F:metal ion binding"/>
    <property type="evidence" value="ECO:0007669"/>
    <property type="project" value="UniProtKB-KW"/>
</dbReference>
<feature type="domain" description="PIN" evidence="4">
    <location>
        <begin position="7"/>
        <end position="115"/>
    </location>
</feature>
<reference evidence="5 7" key="2">
    <citation type="journal article" date="2019" name="Nat. Microbiol.">
        <title>Wide diversity of methane and short-chain alkane metabolisms in uncultured archaea.</title>
        <authorList>
            <person name="Borrel G."/>
            <person name="Adam P.S."/>
            <person name="McKay L.J."/>
            <person name="Chen L.X."/>
            <person name="Sierra-Garcia I.N."/>
            <person name="Sieber C.M."/>
            <person name="Letourneur Q."/>
            <person name="Ghozlane A."/>
            <person name="Andersen G.L."/>
            <person name="Li W.J."/>
            <person name="Hallam S.J."/>
            <person name="Muyzer G."/>
            <person name="de Oliveira V.M."/>
            <person name="Inskeep W.P."/>
            <person name="Banfield J.F."/>
            <person name="Gribaldo S."/>
        </authorList>
    </citation>
    <scope>NUCLEOTIDE SEQUENCE [LARGE SCALE GENOMIC DNA]</scope>
    <source>
        <strain evidence="5">Verst-YHS</strain>
    </source>
</reference>
<accession>A0A520KGU3</accession>
<protein>
    <submittedName>
        <fullName evidence="5">Ribonuclease VapC</fullName>
    </submittedName>
</protein>
<dbReference type="EMBL" id="RXIH01000007">
    <property type="protein sequence ID" value="RZN57417.1"/>
    <property type="molecule type" value="Genomic_DNA"/>
</dbReference>
<keyword evidence="3" id="KW-0378">Hydrolase</keyword>
<organism evidence="5 7">
    <name type="scientific">Thermoproteota archaeon</name>
    <dbReference type="NCBI Taxonomy" id="2056631"/>
    <lineage>
        <taxon>Archaea</taxon>
        <taxon>Thermoproteota</taxon>
    </lineage>
</organism>
<dbReference type="PANTHER" id="PTHR12814">
    <property type="entry name" value="RNA-BINDING PROTEIN NOB1"/>
    <property type="match status" value="1"/>
</dbReference>
<dbReference type="InterPro" id="IPR033411">
    <property type="entry name" value="Ribonuclease_PIN"/>
</dbReference>
<dbReference type="Proteomes" id="UP000316080">
    <property type="component" value="Unassembled WGS sequence"/>
</dbReference>
<dbReference type="GO" id="GO:0030688">
    <property type="term" value="C:preribosome, small subunit precursor"/>
    <property type="evidence" value="ECO:0007669"/>
    <property type="project" value="TreeGrafter"/>
</dbReference>
<dbReference type="AlphaFoldDB" id="A0A520KGU3"/>
<keyword evidence="1" id="KW-0540">Nuclease</keyword>
<keyword evidence="2" id="KW-0479">Metal-binding</keyword>
<dbReference type="InterPro" id="IPR002716">
    <property type="entry name" value="PIN_dom"/>
</dbReference>
<evidence type="ECO:0000256" key="2">
    <source>
        <dbReference type="ARBA" id="ARBA00022723"/>
    </source>
</evidence>
<evidence type="ECO:0000313" key="8">
    <source>
        <dbReference type="Proteomes" id="UP000317265"/>
    </source>
</evidence>
<dbReference type="PANTHER" id="PTHR12814:SF2">
    <property type="entry name" value="RNA-BINDING PROTEIN NOB1"/>
    <property type="match status" value="1"/>
</dbReference>
<dbReference type="Pfam" id="PF17146">
    <property type="entry name" value="PIN_6"/>
    <property type="match status" value="1"/>
</dbReference>
<evidence type="ECO:0000256" key="3">
    <source>
        <dbReference type="ARBA" id="ARBA00022801"/>
    </source>
</evidence>
<dbReference type="GO" id="GO:0016787">
    <property type="term" value="F:hydrolase activity"/>
    <property type="evidence" value="ECO:0007669"/>
    <property type="project" value="UniProtKB-KW"/>
</dbReference>
<evidence type="ECO:0000313" key="5">
    <source>
        <dbReference type="EMBL" id="RZN57417.1"/>
    </source>
</evidence>
<dbReference type="CDD" id="cd09876">
    <property type="entry name" value="PIN_Nob1-like"/>
    <property type="match status" value="1"/>
</dbReference>
<dbReference type="SMART" id="SM00670">
    <property type="entry name" value="PINc"/>
    <property type="match status" value="1"/>
</dbReference>
<sequence>MSSIKKHIFVLDTSAILYGFNPQIVEGEHYITPKTLSEVHDEKLKMILEISISLGKLKIRSPKHETIKFIKNKATKSGDLISLSETDLEILALAYELKSEGLNPLVISDDYSVQNLCTLLSLSFKPVITEGISQRFLWIIYCPACGKTYSASEEITNCKVCGHALKRKVYKKESI</sequence>
<gene>
    <name evidence="6" type="ORF">DSO09_06430</name>
    <name evidence="5" type="ORF">EF809_00945</name>
</gene>
<reference evidence="6 8" key="1">
    <citation type="journal article" date="2019" name="Nat. Microbiol.">
        <title>Expanding anaerobic alkane metabolism in the domain of Archaea.</title>
        <authorList>
            <person name="Wang Y."/>
            <person name="Wegener G."/>
            <person name="Hou J."/>
            <person name="Wang F."/>
            <person name="Xiao X."/>
        </authorList>
    </citation>
    <scope>NUCLEOTIDE SEQUENCE [LARGE SCALE GENOMIC DNA]</scope>
    <source>
        <strain evidence="6">WYZ-LMO11</strain>
    </source>
</reference>
<evidence type="ECO:0000256" key="1">
    <source>
        <dbReference type="ARBA" id="ARBA00022722"/>
    </source>
</evidence>
<dbReference type="GO" id="GO:0004521">
    <property type="term" value="F:RNA endonuclease activity"/>
    <property type="evidence" value="ECO:0007669"/>
    <property type="project" value="TreeGrafter"/>
</dbReference>
<evidence type="ECO:0000313" key="6">
    <source>
        <dbReference type="EMBL" id="TDA37726.1"/>
    </source>
</evidence>
<dbReference type="Proteomes" id="UP000317265">
    <property type="component" value="Unassembled WGS sequence"/>
</dbReference>
<comment type="caution">
    <text evidence="5">The sequence shown here is derived from an EMBL/GenBank/DDBJ whole genome shotgun (WGS) entry which is preliminary data.</text>
</comment>
<proteinExistence type="predicted"/>
<dbReference type="GO" id="GO:0030490">
    <property type="term" value="P:maturation of SSU-rRNA"/>
    <property type="evidence" value="ECO:0007669"/>
    <property type="project" value="TreeGrafter"/>
</dbReference>